<dbReference type="InterPro" id="IPR000326">
    <property type="entry name" value="PAP2/HPO"/>
</dbReference>
<evidence type="ECO:0000256" key="1">
    <source>
        <dbReference type="SAM" id="Phobius"/>
    </source>
</evidence>
<keyword evidence="1" id="KW-0472">Membrane</keyword>
<proteinExistence type="predicted"/>
<dbReference type="Gene3D" id="1.20.144.10">
    <property type="entry name" value="Phosphatidic acid phosphatase type 2/haloperoxidase"/>
    <property type="match status" value="1"/>
</dbReference>
<reference evidence="3" key="1">
    <citation type="submission" date="2020-02" db="EMBL/GenBank/DDBJ databases">
        <authorList>
            <person name="Meier V. D."/>
        </authorList>
    </citation>
    <scope>NUCLEOTIDE SEQUENCE</scope>
    <source>
        <strain evidence="3">AVDCRST_MAG23</strain>
    </source>
</reference>
<sequence>MSFARTRFWIAALVLGVLWLAMLFWGGPEQQWDRQIFADIHGGANQQVVGWARAATHLGGWIPLTIAGVAAVIALAFKRRRRAALLLVLLFGGRMAVELHKLLAGTPRPPIADEVLNEASLAFPSGHAANSMITYVAIALLVPVAQRNRAIAVVLAISLSVVIGLSRLILGVHWPSDVIGGWAFGLLWVVILMRLASARPEPEAAEPTR</sequence>
<accession>A0A6J4THR4</accession>
<dbReference type="InterPro" id="IPR036938">
    <property type="entry name" value="PAP2/HPO_sf"/>
</dbReference>
<protein>
    <recommendedName>
        <fullName evidence="2">Phosphatidic acid phosphatase type 2/haloperoxidase domain-containing protein</fullName>
    </recommendedName>
</protein>
<feature type="transmembrane region" description="Helical" evidence="1">
    <location>
        <begin position="151"/>
        <end position="172"/>
    </location>
</feature>
<keyword evidence="1" id="KW-0812">Transmembrane</keyword>
<evidence type="ECO:0000313" key="3">
    <source>
        <dbReference type="EMBL" id="CAA9522938.1"/>
    </source>
</evidence>
<dbReference type="CDD" id="cd03392">
    <property type="entry name" value="PAP2_like_2"/>
    <property type="match status" value="1"/>
</dbReference>
<dbReference type="PANTHER" id="PTHR14969">
    <property type="entry name" value="SPHINGOSINE-1-PHOSPHATE PHOSPHOHYDROLASE"/>
    <property type="match status" value="1"/>
</dbReference>
<feature type="transmembrane region" description="Helical" evidence="1">
    <location>
        <begin position="7"/>
        <end position="25"/>
    </location>
</feature>
<dbReference type="PANTHER" id="PTHR14969:SF13">
    <property type="entry name" value="AT30094P"/>
    <property type="match status" value="1"/>
</dbReference>
<dbReference type="AlphaFoldDB" id="A0A6J4THR4"/>
<name>A0A6J4THR4_9SPHN</name>
<feature type="transmembrane region" description="Helical" evidence="1">
    <location>
        <begin position="58"/>
        <end position="77"/>
    </location>
</feature>
<organism evidence="3">
    <name type="scientific">uncultured Sphingosinicella sp</name>
    <dbReference type="NCBI Taxonomy" id="478748"/>
    <lineage>
        <taxon>Bacteria</taxon>
        <taxon>Pseudomonadati</taxon>
        <taxon>Pseudomonadota</taxon>
        <taxon>Alphaproteobacteria</taxon>
        <taxon>Sphingomonadales</taxon>
        <taxon>Sphingosinicellaceae</taxon>
        <taxon>Sphingosinicella</taxon>
        <taxon>environmental samples</taxon>
    </lineage>
</organism>
<feature type="transmembrane region" description="Helical" evidence="1">
    <location>
        <begin position="84"/>
        <end position="103"/>
    </location>
</feature>
<gene>
    <name evidence="3" type="ORF">AVDCRST_MAG23-355</name>
</gene>
<dbReference type="Pfam" id="PF01569">
    <property type="entry name" value="PAP2"/>
    <property type="match status" value="1"/>
</dbReference>
<evidence type="ECO:0000259" key="2">
    <source>
        <dbReference type="SMART" id="SM00014"/>
    </source>
</evidence>
<feature type="transmembrane region" description="Helical" evidence="1">
    <location>
        <begin position="123"/>
        <end position="144"/>
    </location>
</feature>
<dbReference type="SUPFAM" id="SSF48317">
    <property type="entry name" value="Acid phosphatase/Vanadium-dependent haloperoxidase"/>
    <property type="match status" value="1"/>
</dbReference>
<dbReference type="EMBL" id="CADCWD010000015">
    <property type="protein sequence ID" value="CAA9522938.1"/>
    <property type="molecule type" value="Genomic_DNA"/>
</dbReference>
<dbReference type="SMART" id="SM00014">
    <property type="entry name" value="acidPPc"/>
    <property type="match status" value="1"/>
</dbReference>
<feature type="transmembrane region" description="Helical" evidence="1">
    <location>
        <begin position="178"/>
        <end position="196"/>
    </location>
</feature>
<keyword evidence="1" id="KW-1133">Transmembrane helix</keyword>
<feature type="domain" description="Phosphatidic acid phosphatase type 2/haloperoxidase" evidence="2">
    <location>
        <begin position="84"/>
        <end position="193"/>
    </location>
</feature>